<dbReference type="PANTHER" id="PTHR21229:SF1">
    <property type="entry name" value="GH17801P"/>
    <property type="match status" value="1"/>
</dbReference>
<evidence type="ECO:0000259" key="13">
    <source>
        <dbReference type="Pfam" id="PF21901"/>
    </source>
</evidence>
<dbReference type="EMBL" id="GEDC01002988">
    <property type="protein sequence ID" value="JAS34310.1"/>
    <property type="molecule type" value="Transcribed_RNA"/>
</dbReference>
<feature type="transmembrane region" description="Helical" evidence="10">
    <location>
        <begin position="228"/>
        <end position="247"/>
    </location>
</feature>
<evidence type="ECO:0000256" key="4">
    <source>
        <dbReference type="ARBA" id="ARBA00022989"/>
    </source>
</evidence>
<keyword evidence="6 10" id="KW-0472">Membrane</keyword>
<dbReference type="EMBL" id="GEDC01020339">
    <property type="protein sequence ID" value="JAS16959.1"/>
    <property type="molecule type" value="Transcribed_RNA"/>
</dbReference>
<evidence type="ECO:0000256" key="11">
    <source>
        <dbReference type="SAM" id="SignalP"/>
    </source>
</evidence>
<proteinExistence type="inferred from homology"/>
<feature type="transmembrane region" description="Helical" evidence="10">
    <location>
        <begin position="447"/>
        <end position="464"/>
    </location>
</feature>
<evidence type="ECO:0000256" key="1">
    <source>
        <dbReference type="ARBA" id="ARBA00004653"/>
    </source>
</evidence>
<name>A0A1B6CTU1_9HEMI</name>
<evidence type="ECO:0000256" key="6">
    <source>
        <dbReference type="ARBA" id="ARBA00023136"/>
    </source>
</evidence>
<keyword evidence="7" id="KW-0325">Glycoprotein</keyword>
<dbReference type="Pfam" id="PF06814">
    <property type="entry name" value="GOST_TM"/>
    <property type="match status" value="1"/>
</dbReference>
<evidence type="ECO:0000256" key="7">
    <source>
        <dbReference type="ARBA" id="ARBA00023180"/>
    </source>
</evidence>
<evidence type="ECO:0000313" key="14">
    <source>
        <dbReference type="EMBL" id="JAS16959.1"/>
    </source>
</evidence>
<dbReference type="InterPro" id="IPR054101">
    <property type="entry name" value="TMEM87A/B_GOLD"/>
</dbReference>
<dbReference type="PANTHER" id="PTHR21229">
    <property type="entry name" value="LUNG SEVEN TRANSMEMBRANE RECEPTOR"/>
    <property type="match status" value="1"/>
</dbReference>
<reference evidence="14" key="1">
    <citation type="submission" date="2015-12" db="EMBL/GenBank/DDBJ databases">
        <title>De novo transcriptome assembly of four potential Pierce s Disease insect vectors from Arizona vineyards.</title>
        <authorList>
            <person name="Tassone E.E."/>
        </authorList>
    </citation>
    <scope>NUCLEOTIDE SEQUENCE</scope>
</reference>
<feature type="chain" id="PRO_5008580780" description="Transmembrane protein 87A" evidence="11">
    <location>
        <begin position="22"/>
        <end position="561"/>
    </location>
</feature>
<dbReference type="Pfam" id="PF21901">
    <property type="entry name" value="TMEM87A-B_GOLD"/>
    <property type="match status" value="1"/>
</dbReference>
<feature type="transmembrane region" description="Helical" evidence="10">
    <location>
        <begin position="259"/>
        <end position="279"/>
    </location>
</feature>
<evidence type="ECO:0000256" key="10">
    <source>
        <dbReference type="SAM" id="Phobius"/>
    </source>
</evidence>
<sequence>MKNLFNFINFVLSLLILKCDCIIFPEEGKWDFIFNLEKNSTDVKKSLFKESQINIQVSCESKVDTRINIWWTVSEVSCWRDFLLYDAINRNNKIGQLDQMLINSTVYSVSSNTETFNCSDHIMLKEVILKEVVPVKVKQHDPIMPEEADDDRAKRNTDSTEISQNQVLPALHNTPSHPVFKITKDGFYMLTLTIIPADPHDPPPYVAKVHIDMHGKNGYLSAADWPLLHFYGAMCLVYVVLGLAWLIVSFLQWRDLLRIQFWIGGVILLGMLEKAMFYAEYQNINMTGQPTPGAVLVAELVSCGKRTLARMLVIIVSLGFGIVKPRLGPMLHRTVATGILYFLLAATEAYLCIMKSKTDPANQMLVATIPLAVLDSAICWWIFTSLVQTTRTLRLRRNLVKLNLYRHFTNTLIFAVMSSVIFMLYSIKAHYFAPCLATWKELWVDDAYWKLLFSVILLVIMILWRPTQNNQRYAFTPLLDAPEDDDEDEEEQFISDAYGVKMRGLYSGPNSPKPKHHSNTAEDDLKWVEENIPTSLADSALPILDSDEEIMNTKFELSKMQ</sequence>
<keyword evidence="3 11" id="KW-0732">Signal</keyword>
<keyword evidence="5" id="KW-0333">Golgi apparatus</keyword>
<dbReference type="InterPro" id="IPR053937">
    <property type="entry name" value="GOST_TM"/>
</dbReference>
<feature type="transmembrane region" description="Helical" evidence="10">
    <location>
        <begin position="307"/>
        <end position="323"/>
    </location>
</feature>
<comment type="similarity">
    <text evidence="8">Belongs to the LU7TM family. TMEM87 subfamily.</text>
</comment>
<evidence type="ECO:0000259" key="12">
    <source>
        <dbReference type="Pfam" id="PF06814"/>
    </source>
</evidence>
<evidence type="ECO:0000313" key="15">
    <source>
        <dbReference type="EMBL" id="JAS34310.1"/>
    </source>
</evidence>
<feature type="signal peptide" evidence="11">
    <location>
        <begin position="1"/>
        <end position="21"/>
    </location>
</feature>
<evidence type="ECO:0000256" key="3">
    <source>
        <dbReference type="ARBA" id="ARBA00022729"/>
    </source>
</evidence>
<keyword evidence="4 10" id="KW-1133">Transmembrane helix</keyword>
<gene>
    <name evidence="15" type="ORF">g.11729</name>
    <name evidence="14" type="ORF">g.11730</name>
</gene>
<dbReference type="InterPro" id="IPR009637">
    <property type="entry name" value="GPR107/GPR108-like"/>
</dbReference>
<dbReference type="GO" id="GO:0000139">
    <property type="term" value="C:Golgi membrane"/>
    <property type="evidence" value="ECO:0007669"/>
    <property type="project" value="UniProtKB-SubCell"/>
</dbReference>
<accession>A0A1B6CTU1</accession>
<protein>
    <recommendedName>
        <fullName evidence="16">Transmembrane protein 87A</fullName>
    </recommendedName>
</protein>
<feature type="domain" description="TMEM87A/B GOLD" evidence="13">
    <location>
        <begin position="25"/>
        <end position="190"/>
    </location>
</feature>
<feature type="transmembrane region" description="Helical" evidence="10">
    <location>
        <begin position="408"/>
        <end position="427"/>
    </location>
</feature>
<evidence type="ECO:0000256" key="8">
    <source>
        <dbReference type="ARBA" id="ARBA00044946"/>
    </source>
</evidence>
<feature type="transmembrane region" description="Helical" evidence="10">
    <location>
        <begin position="335"/>
        <end position="353"/>
    </location>
</feature>
<evidence type="ECO:0000256" key="5">
    <source>
        <dbReference type="ARBA" id="ARBA00023034"/>
    </source>
</evidence>
<comment type="subcellular location">
    <subcellularLocation>
        <location evidence="1">Golgi apparatus membrane</location>
        <topology evidence="1">Multi-pass membrane protein</topology>
    </subcellularLocation>
</comment>
<feature type="domain" description="GOST seven transmembrane" evidence="12">
    <location>
        <begin position="226"/>
        <end position="471"/>
    </location>
</feature>
<feature type="region of interest" description="Disordered" evidence="9">
    <location>
        <begin position="140"/>
        <end position="159"/>
    </location>
</feature>
<dbReference type="GO" id="GO:0005829">
    <property type="term" value="C:cytosol"/>
    <property type="evidence" value="ECO:0007669"/>
    <property type="project" value="GOC"/>
</dbReference>
<keyword evidence="2 10" id="KW-0812">Transmembrane</keyword>
<evidence type="ECO:0000256" key="9">
    <source>
        <dbReference type="SAM" id="MobiDB-lite"/>
    </source>
</evidence>
<evidence type="ECO:0000256" key="2">
    <source>
        <dbReference type="ARBA" id="ARBA00022692"/>
    </source>
</evidence>
<dbReference type="GO" id="GO:0042147">
    <property type="term" value="P:retrograde transport, endosome to Golgi"/>
    <property type="evidence" value="ECO:0007669"/>
    <property type="project" value="TreeGrafter"/>
</dbReference>
<feature type="transmembrane region" description="Helical" evidence="10">
    <location>
        <begin position="365"/>
        <end position="387"/>
    </location>
</feature>
<organism evidence="14">
    <name type="scientific">Clastoptera arizonana</name>
    <name type="common">Arizona spittle bug</name>
    <dbReference type="NCBI Taxonomy" id="38151"/>
    <lineage>
        <taxon>Eukaryota</taxon>
        <taxon>Metazoa</taxon>
        <taxon>Ecdysozoa</taxon>
        <taxon>Arthropoda</taxon>
        <taxon>Hexapoda</taxon>
        <taxon>Insecta</taxon>
        <taxon>Pterygota</taxon>
        <taxon>Neoptera</taxon>
        <taxon>Paraneoptera</taxon>
        <taxon>Hemiptera</taxon>
        <taxon>Auchenorrhyncha</taxon>
        <taxon>Cercopoidea</taxon>
        <taxon>Clastopteridae</taxon>
        <taxon>Clastoptera</taxon>
    </lineage>
</organism>
<dbReference type="AlphaFoldDB" id="A0A1B6CTU1"/>
<evidence type="ECO:0008006" key="16">
    <source>
        <dbReference type="Google" id="ProtNLM"/>
    </source>
</evidence>